<keyword evidence="2" id="KW-0812">Transmembrane</keyword>
<evidence type="ECO:0000256" key="2">
    <source>
        <dbReference type="SAM" id="Phobius"/>
    </source>
</evidence>
<feature type="transmembrane region" description="Helical" evidence="2">
    <location>
        <begin position="155"/>
        <end position="177"/>
    </location>
</feature>
<feature type="region of interest" description="Disordered" evidence="1">
    <location>
        <begin position="237"/>
        <end position="269"/>
    </location>
</feature>
<proteinExistence type="predicted"/>
<comment type="caution">
    <text evidence="3">The sequence shown here is derived from an EMBL/GenBank/DDBJ whole genome shotgun (WGS) entry which is preliminary data.</text>
</comment>
<keyword evidence="2" id="KW-0472">Membrane</keyword>
<feature type="transmembrane region" description="Helical" evidence="2">
    <location>
        <begin position="197"/>
        <end position="220"/>
    </location>
</feature>
<keyword evidence="2" id="KW-1133">Transmembrane helix</keyword>
<feature type="transmembrane region" description="Helical" evidence="2">
    <location>
        <begin position="124"/>
        <end position="143"/>
    </location>
</feature>
<evidence type="ECO:0000256" key="1">
    <source>
        <dbReference type="SAM" id="MobiDB-lite"/>
    </source>
</evidence>
<gene>
    <name evidence="3" type="ORF">niasHS_005362</name>
</gene>
<sequence>MFDFLRPVQDHSLRIMIPELPPQQQQHQKFHHNQPNRRAHRTNSGHWSSCRESEDEIAAMSPSVRRNYKAYTVMQKSGFQHTEYVQILTHLCKTELLISLLFLVHGFSCPGFDEERSYQSTCHINVLSALVGIFTGGLGLGAVHRFRWRTMLVMWLIMCIISAVANLLAVITTGIWLDHLSKLKSRTGLVNGLSGLMLLGSVLVGVCFILTSVIICHYWASNSAKYQAVGRMAKRMRSLRRRTSKAGSGTDRGRDVSRTAHYSGGGVAVPRHGQCSTHYQMECNSGDEQYAQHHQQRHQSVAAASHHQQMPSTSSAQQLLLAQHHHHRSPTQYEVV</sequence>
<feature type="transmembrane region" description="Helical" evidence="2">
    <location>
        <begin position="84"/>
        <end position="104"/>
    </location>
</feature>
<feature type="compositionally biased region" description="Polar residues" evidence="1">
    <location>
        <begin position="306"/>
        <end position="315"/>
    </location>
</feature>
<name>A0ABD2J936_HETSC</name>
<evidence type="ECO:0000313" key="4">
    <source>
        <dbReference type="Proteomes" id="UP001620645"/>
    </source>
</evidence>
<evidence type="ECO:0000313" key="3">
    <source>
        <dbReference type="EMBL" id="KAL3087123.1"/>
    </source>
</evidence>
<keyword evidence="4" id="KW-1185">Reference proteome</keyword>
<dbReference type="Proteomes" id="UP001620645">
    <property type="component" value="Unassembled WGS sequence"/>
</dbReference>
<accession>A0ABD2J936</accession>
<protein>
    <submittedName>
        <fullName evidence="3">Uncharacterized protein</fullName>
    </submittedName>
</protein>
<dbReference type="AlphaFoldDB" id="A0ABD2J936"/>
<reference evidence="3 4" key="1">
    <citation type="submission" date="2024-10" db="EMBL/GenBank/DDBJ databases">
        <authorList>
            <person name="Kim D."/>
        </authorList>
    </citation>
    <scope>NUCLEOTIDE SEQUENCE [LARGE SCALE GENOMIC DNA]</scope>
    <source>
        <strain evidence="3">Taebaek</strain>
    </source>
</reference>
<feature type="region of interest" description="Disordered" evidence="1">
    <location>
        <begin position="288"/>
        <end position="336"/>
    </location>
</feature>
<organism evidence="3 4">
    <name type="scientific">Heterodera schachtii</name>
    <name type="common">Sugarbeet cyst nematode worm</name>
    <name type="synonym">Tylenchus schachtii</name>
    <dbReference type="NCBI Taxonomy" id="97005"/>
    <lineage>
        <taxon>Eukaryota</taxon>
        <taxon>Metazoa</taxon>
        <taxon>Ecdysozoa</taxon>
        <taxon>Nematoda</taxon>
        <taxon>Chromadorea</taxon>
        <taxon>Rhabditida</taxon>
        <taxon>Tylenchina</taxon>
        <taxon>Tylenchomorpha</taxon>
        <taxon>Tylenchoidea</taxon>
        <taxon>Heteroderidae</taxon>
        <taxon>Heteroderinae</taxon>
        <taxon>Heterodera</taxon>
    </lineage>
</organism>
<dbReference type="EMBL" id="JBICCN010000185">
    <property type="protein sequence ID" value="KAL3087123.1"/>
    <property type="molecule type" value="Genomic_DNA"/>
</dbReference>